<keyword evidence="3" id="KW-1185">Reference proteome</keyword>
<dbReference type="Proteomes" id="UP000813444">
    <property type="component" value="Unassembled WGS sequence"/>
</dbReference>
<dbReference type="EMBL" id="JAGPNK010000008">
    <property type="protein sequence ID" value="KAH7316954.1"/>
    <property type="molecule type" value="Genomic_DNA"/>
</dbReference>
<gene>
    <name evidence="2" type="ORF">B0I35DRAFT_434297</name>
</gene>
<protein>
    <recommendedName>
        <fullName evidence="4">NACHT-NTPase and P-loop NTPases N-terminal domain-containing protein</fullName>
    </recommendedName>
</protein>
<sequence length="175" mass="18863">MRFSIFLLAAGVDFAAAAASYSTDELESIGQAIHRCGQGIQDWNGSPLSATFVLADCQNVSPVVNKAIQDTKALQDNTPAPDNALVDRGFEIAAKIVEEVEIYANDAIQKKQQILRLPIVGRPTALRMVESYKAAAQGAIDLLLGLAGNRRNEEAHGLEARLLAALEKADAEYRK</sequence>
<dbReference type="AlphaFoldDB" id="A0A8K0STN7"/>
<comment type="caution">
    <text evidence="2">The sequence shown here is derived from an EMBL/GenBank/DDBJ whole genome shotgun (WGS) entry which is preliminary data.</text>
</comment>
<evidence type="ECO:0000256" key="1">
    <source>
        <dbReference type="SAM" id="SignalP"/>
    </source>
</evidence>
<evidence type="ECO:0008006" key="4">
    <source>
        <dbReference type="Google" id="ProtNLM"/>
    </source>
</evidence>
<proteinExistence type="predicted"/>
<dbReference type="OrthoDB" id="10391706at2759"/>
<organism evidence="2 3">
    <name type="scientific">Stachybotrys elegans</name>
    <dbReference type="NCBI Taxonomy" id="80388"/>
    <lineage>
        <taxon>Eukaryota</taxon>
        <taxon>Fungi</taxon>
        <taxon>Dikarya</taxon>
        <taxon>Ascomycota</taxon>
        <taxon>Pezizomycotina</taxon>
        <taxon>Sordariomycetes</taxon>
        <taxon>Hypocreomycetidae</taxon>
        <taxon>Hypocreales</taxon>
        <taxon>Stachybotryaceae</taxon>
        <taxon>Stachybotrys</taxon>
    </lineage>
</organism>
<evidence type="ECO:0000313" key="3">
    <source>
        <dbReference type="Proteomes" id="UP000813444"/>
    </source>
</evidence>
<accession>A0A8K0STN7</accession>
<keyword evidence="1" id="KW-0732">Signal</keyword>
<name>A0A8K0STN7_9HYPO</name>
<reference evidence="2" key="1">
    <citation type="journal article" date="2021" name="Nat. Commun.">
        <title>Genetic determinants of endophytism in the Arabidopsis root mycobiome.</title>
        <authorList>
            <person name="Mesny F."/>
            <person name="Miyauchi S."/>
            <person name="Thiergart T."/>
            <person name="Pickel B."/>
            <person name="Atanasova L."/>
            <person name="Karlsson M."/>
            <person name="Huettel B."/>
            <person name="Barry K.W."/>
            <person name="Haridas S."/>
            <person name="Chen C."/>
            <person name="Bauer D."/>
            <person name="Andreopoulos W."/>
            <person name="Pangilinan J."/>
            <person name="LaButti K."/>
            <person name="Riley R."/>
            <person name="Lipzen A."/>
            <person name="Clum A."/>
            <person name="Drula E."/>
            <person name="Henrissat B."/>
            <person name="Kohler A."/>
            <person name="Grigoriev I.V."/>
            <person name="Martin F.M."/>
            <person name="Hacquard S."/>
        </authorList>
    </citation>
    <scope>NUCLEOTIDE SEQUENCE</scope>
    <source>
        <strain evidence="2">MPI-CAGE-CH-0235</strain>
    </source>
</reference>
<evidence type="ECO:0000313" key="2">
    <source>
        <dbReference type="EMBL" id="KAH7316954.1"/>
    </source>
</evidence>
<feature type="chain" id="PRO_5035482527" description="NACHT-NTPase and P-loop NTPases N-terminal domain-containing protein" evidence="1">
    <location>
        <begin position="18"/>
        <end position="175"/>
    </location>
</feature>
<feature type="signal peptide" evidence="1">
    <location>
        <begin position="1"/>
        <end position="17"/>
    </location>
</feature>